<dbReference type="AlphaFoldDB" id="A0A0C9UMI0"/>
<dbReference type="Proteomes" id="UP000054279">
    <property type="component" value="Unassembled WGS sequence"/>
</dbReference>
<keyword evidence="3" id="KW-1185">Reference proteome</keyword>
<evidence type="ECO:0000256" key="1">
    <source>
        <dbReference type="SAM" id="MobiDB-lite"/>
    </source>
</evidence>
<feature type="region of interest" description="Disordered" evidence="1">
    <location>
        <begin position="1"/>
        <end position="28"/>
    </location>
</feature>
<name>A0A0C9UMI0_SPHS4</name>
<feature type="compositionally biased region" description="Polar residues" evidence="1">
    <location>
        <begin position="54"/>
        <end position="68"/>
    </location>
</feature>
<feature type="region of interest" description="Disordered" evidence="1">
    <location>
        <begin position="389"/>
        <end position="448"/>
    </location>
</feature>
<feature type="region of interest" description="Disordered" evidence="1">
    <location>
        <begin position="54"/>
        <end position="91"/>
    </location>
</feature>
<evidence type="ECO:0000313" key="3">
    <source>
        <dbReference type="Proteomes" id="UP000054279"/>
    </source>
</evidence>
<evidence type="ECO:0000313" key="2">
    <source>
        <dbReference type="EMBL" id="KIJ36059.1"/>
    </source>
</evidence>
<dbReference type="HOGENOM" id="CLU_049488_0_0_1"/>
<protein>
    <submittedName>
        <fullName evidence="2">Uncharacterized protein</fullName>
    </submittedName>
</protein>
<proteinExistence type="predicted"/>
<reference evidence="2 3" key="1">
    <citation type="submission" date="2014-06" db="EMBL/GenBank/DDBJ databases">
        <title>Evolutionary Origins and Diversification of the Mycorrhizal Mutualists.</title>
        <authorList>
            <consortium name="DOE Joint Genome Institute"/>
            <consortium name="Mycorrhizal Genomics Consortium"/>
            <person name="Kohler A."/>
            <person name="Kuo A."/>
            <person name="Nagy L.G."/>
            <person name="Floudas D."/>
            <person name="Copeland A."/>
            <person name="Barry K.W."/>
            <person name="Cichocki N."/>
            <person name="Veneault-Fourrey C."/>
            <person name="LaButti K."/>
            <person name="Lindquist E.A."/>
            <person name="Lipzen A."/>
            <person name="Lundell T."/>
            <person name="Morin E."/>
            <person name="Murat C."/>
            <person name="Riley R."/>
            <person name="Ohm R."/>
            <person name="Sun H."/>
            <person name="Tunlid A."/>
            <person name="Henrissat B."/>
            <person name="Grigoriev I.V."/>
            <person name="Hibbett D.S."/>
            <person name="Martin F."/>
        </authorList>
    </citation>
    <scope>NUCLEOTIDE SEQUENCE [LARGE SCALE GENOMIC DNA]</scope>
    <source>
        <strain evidence="2 3">SS14</strain>
    </source>
</reference>
<feature type="compositionally biased region" description="Acidic residues" evidence="1">
    <location>
        <begin position="397"/>
        <end position="407"/>
    </location>
</feature>
<feature type="compositionally biased region" description="Basic and acidic residues" evidence="1">
    <location>
        <begin position="408"/>
        <end position="421"/>
    </location>
</feature>
<gene>
    <name evidence="2" type="ORF">M422DRAFT_261606</name>
</gene>
<accession>A0A0C9UMI0</accession>
<organism evidence="2 3">
    <name type="scientific">Sphaerobolus stellatus (strain SS14)</name>
    <dbReference type="NCBI Taxonomy" id="990650"/>
    <lineage>
        <taxon>Eukaryota</taxon>
        <taxon>Fungi</taxon>
        <taxon>Dikarya</taxon>
        <taxon>Basidiomycota</taxon>
        <taxon>Agaricomycotina</taxon>
        <taxon>Agaricomycetes</taxon>
        <taxon>Phallomycetidae</taxon>
        <taxon>Geastrales</taxon>
        <taxon>Sphaerobolaceae</taxon>
        <taxon>Sphaerobolus</taxon>
    </lineage>
</organism>
<sequence length="448" mass="49326">MSVSLSIPSRSSTLPNSSEDFTPFGQMNSELSPASRAFASGIAMTRVAQITAGATSHPTTPGTLNDPSSRVPVAQEDAVSDDQPPPSPLTQRQINVKQAVVAARGTKRLRNESEDKLKEYVALREHQARINRLYAEILCFQDIVQDSGLLNKHKQYQLPEDLKTEIKWYSWMVALAPELRGYLGTGPSTAVYEAMRAMGIANMPNEKVTADVTAFISHVTKKLNSTWNAIKTILHNSLDDKSIGRSYITSVAKQLSQKSRIVITKGFLERIALLRTWLADLPVGVDEEKFWSYADQKLKQYEKDLTPSAYAEKLRGILAFDTQKYPREPEEEHIPTVIVTDSQIPASQKTCMDKAKAKKYLIACSDERTEGEPVGIAVLHFGTDIAEAVAGDTPEDHVDDPDNEGDEERERGGEGHKDRADAGVGGAIEAEEHDEACKALSDGVEDED</sequence>
<dbReference type="EMBL" id="KN837182">
    <property type="protein sequence ID" value="KIJ36059.1"/>
    <property type="molecule type" value="Genomic_DNA"/>
</dbReference>